<dbReference type="SMART" id="SM00233">
    <property type="entry name" value="PH"/>
    <property type="match status" value="1"/>
</dbReference>
<dbReference type="InterPro" id="IPR042832">
    <property type="entry name" value="PHLA1/2/3"/>
</dbReference>
<dbReference type="RefSeq" id="XP_042197436.1">
    <property type="nucleotide sequence ID" value="XM_042341502.1"/>
</dbReference>
<evidence type="ECO:0000256" key="5">
    <source>
        <dbReference type="ARBA" id="ARBA00037121"/>
    </source>
</evidence>
<evidence type="ECO:0000259" key="9">
    <source>
        <dbReference type="SMART" id="SM00233"/>
    </source>
</evidence>
<evidence type="ECO:0000256" key="4">
    <source>
        <dbReference type="ARBA" id="ARBA00023136"/>
    </source>
</evidence>
<evidence type="ECO:0000313" key="10">
    <source>
        <dbReference type="EMBL" id="AFP13410.1"/>
    </source>
</evidence>
<sequence>MGVSAGVEPELLMEGELEKRSEHLFQLWGRRWCQLTRDSLRLSPRRARARARAKELPLRDISSVECVERGGRFTYFTIVTTDSKETDFRCAADSSWSAAITLALIDSKNRRAVQGFQLQHSGQPERPGRAP</sequence>
<dbReference type="EMBL" id="JW880893">
    <property type="protein sequence ID" value="AFP13410.1"/>
    <property type="molecule type" value="mRNA"/>
</dbReference>
<dbReference type="PANTHER" id="PTHR15478">
    <property type="entry name" value="PLECKSTRIN HOMOLOGY-LIKE DOMAIN, PQ-RICH PROTEIN"/>
    <property type="match status" value="1"/>
</dbReference>
<dbReference type="GO" id="GO:0043065">
    <property type="term" value="P:positive regulation of apoptotic process"/>
    <property type="evidence" value="ECO:0007669"/>
    <property type="project" value="InterPro"/>
</dbReference>
<dbReference type="AlphaFoldDB" id="V9LIY8"/>
<dbReference type="GO" id="GO:1901981">
    <property type="term" value="F:phosphatidylinositol phosphate binding"/>
    <property type="evidence" value="ECO:0007669"/>
    <property type="project" value="InterPro"/>
</dbReference>
<protein>
    <recommendedName>
        <fullName evidence="7">Pleckstrin homology-like domain family A member 2</fullName>
    </recommendedName>
    <alternativeName>
        <fullName evidence="8">Imprinted in placenta and liver protein</fullName>
    </alternativeName>
</protein>
<keyword evidence="3" id="KW-0963">Cytoplasm</keyword>
<keyword evidence="4" id="KW-0472">Membrane</keyword>
<organism evidence="10">
    <name type="scientific">Callorhinchus milii</name>
    <name type="common">Ghost shark</name>
    <dbReference type="NCBI Taxonomy" id="7868"/>
    <lineage>
        <taxon>Eukaryota</taxon>
        <taxon>Metazoa</taxon>
        <taxon>Chordata</taxon>
        <taxon>Craniata</taxon>
        <taxon>Vertebrata</taxon>
        <taxon>Chondrichthyes</taxon>
        <taxon>Holocephali</taxon>
        <taxon>Chimaeriformes</taxon>
        <taxon>Callorhinchidae</taxon>
        <taxon>Callorhinchus</taxon>
    </lineage>
</organism>
<evidence type="ECO:0000256" key="2">
    <source>
        <dbReference type="ARBA" id="ARBA00004496"/>
    </source>
</evidence>
<dbReference type="Gene3D" id="2.30.29.30">
    <property type="entry name" value="Pleckstrin-homology domain (PH domain)/Phosphotyrosine-binding domain (PTB)"/>
    <property type="match status" value="1"/>
</dbReference>
<dbReference type="GO" id="GO:0005737">
    <property type="term" value="C:cytoplasm"/>
    <property type="evidence" value="ECO:0007669"/>
    <property type="project" value="UniProtKB-SubCell"/>
</dbReference>
<comment type="function">
    <text evidence="5">Plays a role in regulating placenta growth. May act via its PH domain that competes with other PH domain-containing proteins, thereby preventing their binding to membrane lipids.</text>
</comment>
<dbReference type="InterPro" id="IPR011993">
    <property type="entry name" value="PH-like_dom_sf"/>
</dbReference>
<dbReference type="Pfam" id="PF00169">
    <property type="entry name" value="PH"/>
    <property type="match status" value="1"/>
</dbReference>
<evidence type="ECO:0000256" key="1">
    <source>
        <dbReference type="ARBA" id="ARBA00004170"/>
    </source>
</evidence>
<evidence type="ECO:0000256" key="6">
    <source>
        <dbReference type="ARBA" id="ARBA00038385"/>
    </source>
</evidence>
<feature type="domain" description="PH" evidence="9">
    <location>
        <begin position="11"/>
        <end position="107"/>
    </location>
</feature>
<dbReference type="CDD" id="cd00821">
    <property type="entry name" value="PH"/>
    <property type="match status" value="1"/>
</dbReference>
<evidence type="ECO:0000256" key="8">
    <source>
        <dbReference type="ARBA" id="ARBA00041856"/>
    </source>
</evidence>
<dbReference type="PANTHER" id="PTHR15478:SF8">
    <property type="entry name" value="PLECKSTRIN HOMOLOGY-LIKE DOMAIN FAMILY A MEMBER 2"/>
    <property type="match status" value="1"/>
</dbReference>
<dbReference type="OrthoDB" id="9630709at2759"/>
<accession>V9LIY8</accession>
<dbReference type="KEGG" id="cmk:121850330"/>
<comment type="similarity">
    <text evidence="6">Belongs to the PHLDA2 family.</text>
</comment>
<comment type="subcellular location">
    <subcellularLocation>
        <location evidence="2">Cytoplasm</location>
    </subcellularLocation>
    <subcellularLocation>
        <location evidence="1">Membrane</location>
        <topology evidence="1">Peripheral membrane protein</topology>
    </subcellularLocation>
</comment>
<reference evidence="10" key="1">
    <citation type="journal article" date="2014" name="Nature">
        <title>Elephant shark genome provides unique insights into gnathostome evolution.</title>
        <authorList>
            <consortium name="International Elephant Shark Genome Sequencing Consortium"/>
            <person name="Venkatesh B."/>
            <person name="Lee A.P."/>
            <person name="Ravi V."/>
            <person name="Maurya A.K."/>
            <person name="Lian M.M."/>
            <person name="Swann J.B."/>
            <person name="Ohta Y."/>
            <person name="Flajnik M.F."/>
            <person name="Sutoh Y."/>
            <person name="Kasahara M."/>
            <person name="Hoon S."/>
            <person name="Gangu V."/>
            <person name="Roy S.W."/>
            <person name="Irimia M."/>
            <person name="Korzh V."/>
            <person name="Kondrychyn I."/>
            <person name="Lim Z.W."/>
            <person name="Tay B.H."/>
            <person name="Tohari S."/>
            <person name="Kong K.W."/>
            <person name="Ho S."/>
            <person name="Lorente-Galdos B."/>
            <person name="Quilez J."/>
            <person name="Marques-Bonet T."/>
            <person name="Raney B.J."/>
            <person name="Ingham P.W."/>
            <person name="Tay A."/>
            <person name="Hillier L.W."/>
            <person name="Minx P."/>
            <person name="Boehm T."/>
            <person name="Wilson R.K."/>
            <person name="Brenner S."/>
            <person name="Warren W.C."/>
        </authorList>
    </citation>
    <scope>NUCLEOTIDE SEQUENCE</scope>
    <source>
        <tissue evidence="10">Gills</tissue>
    </source>
</reference>
<name>V9LIY8_CALMI</name>
<dbReference type="InterPro" id="IPR001849">
    <property type="entry name" value="PH_domain"/>
</dbReference>
<dbReference type="SUPFAM" id="SSF50729">
    <property type="entry name" value="PH domain-like"/>
    <property type="match status" value="1"/>
</dbReference>
<dbReference type="GO" id="GO:0016020">
    <property type="term" value="C:membrane"/>
    <property type="evidence" value="ECO:0007669"/>
    <property type="project" value="UniProtKB-SubCell"/>
</dbReference>
<proteinExistence type="evidence at transcript level"/>
<evidence type="ECO:0000256" key="3">
    <source>
        <dbReference type="ARBA" id="ARBA00022490"/>
    </source>
</evidence>
<evidence type="ECO:0000256" key="7">
    <source>
        <dbReference type="ARBA" id="ARBA00040374"/>
    </source>
</evidence>
<dbReference type="GeneID" id="121850330"/>
<feature type="non-terminal residue" evidence="10">
    <location>
        <position position="131"/>
    </location>
</feature>